<dbReference type="InterPro" id="IPR009061">
    <property type="entry name" value="DNA-bd_dom_put_sf"/>
</dbReference>
<evidence type="ECO:0000313" key="3">
    <source>
        <dbReference type="Proteomes" id="UP000542674"/>
    </source>
</evidence>
<keyword evidence="2" id="KW-0238">DNA-binding</keyword>
<evidence type="ECO:0000313" key="2">
    <source>
        <dbReference type="EMBL" id="MBB4967509.1"/>
    </source>
</evidence>
<organism evidence="2 3">
    <name type="scientific">Saccharothrix violaceirubra</name>
    <dbReference type="NCBI Taxonomy" id="413306"/>
    <lineage>
        <taxon>Bacteria</taxon>
        <taxon>Bacillati</taxon>
        <taxon>Actinomycetota</taxon>
        <taxon>Actinomycetes</taxon>
        <taxon>Pseudonocardiales</taxon>
        <taxon>Pseudonocardiaceae</taxon>
        <taxon>Saccharothrix</taxon>
    </lineage>
</organism>
<sequence length="71" mass="8028">MNEPMLESQWYTTDELASRLGVDSSTVRRWRTSSPVQGPPFVRLTTRVTLYSAADVEAWLTERRIDPGTAA</sequence>
<dbReference type="GO" id="GO:0003677">
    <property type="term" value="F:DNA binding"/>
    <property type="evidence" value="ECO:0007669"/>
    <property type="project" value="UniProtKB-KW"/>
</dbReference>
<keyword evidence="3" id="KW-1185">Reference proteome</keyword>
<feature type="domain" description="Helix-turn-helix" evidence="1">
    <location>
        <begin position="10"/>
        <end position="64"/>
    </location>
</feature>
<dbReference type="AlphaFoldDB" id="A0A7W7T6J6"/>
<dbReference type="InterPro" id="IPR036388">
    <property type="entry name" value="WH-like_DNA-bd_sf"/>
</dbReference>
<dbReference type="EMBL" id="JACHJS010000001">
    <property type="protein sequence ID" value="MBB4967509.1"/>
    <property type="molecule type" value="Genomic_DNA"/>
</dbReference>
<dbReference type="RefSeq" id="WP_184672279.1">
    <property type="nucleotide sequence ID" value="NZ_BAABAI010000033.1"/>
</dbReference>
<evidence type="ECO:0000259" key="1">
    <source>
        <dbReference type="Pfam" id="PF12728"/>
    </source>
</evidence>
<dbReference type="Proteomes" id="UP000542674">
    <property type="component" value="Unassembled WGS sequence"/>
</dbReference>
<dbReference type="Pfam" id="PF12728">
    <property type="entry name" value="HTH_17"/>
    <property type="match status" value="1"/>
</dbReference>
<dbReference type="SUPFAM" id="SSF46955">
    <property type="entry name" value="Putative DNA-binding domain"/>
    <property type="match status" value="1"/>
</dbReference>
<accession>A0A7W7T6J6</accession>
<dbReference type="Gene3D" id="1.10.10.10">
    <property type="entry name" value="Winged helix-like DNA-binding domain superfamily/Winged helix DNA-binding domain"/>
    <property type="match status" value="1"/>
</dbReference>
<reference evidence="2 3" key="1">
    <citation type="submission" date="2020-08" db="EMBL/GenBank/DDBJ databases">
        <title>Sequencing the genomes of 1000 actinobacteria strains.</title>
        <authorList>
            <person name="Klenk H.-P."/>
        </authorList>
    </citation>
    <scope>NUCLEOTIDE SEQUENCE [LARGE SCALE GENOMIC DNA]</scope>
    <source>
        <strain evidence="2 3">DSM 45084</strain>
    </source>
</reference>
<protein>
    <submittedName>
        <fullName evidence="2">Putative DNA-binding transcriptional regulator AlpA</fullName>
    </submittedName>
</protein>
<comment type="caution">
    <text evidence="2">The sequence shown here is derived from an EMBL/GenBank/DDBJ whole genome shotgun (WGS) entry which is preliminary data.</text>
</comment>
<name>A0A7W7T6J6_9PSEU</name>
<dbReference type="InterPro" id="IPR041657">
    <property type="entry name" value="HTH_17"/>
</dbReference>
<gene>
    <name evidence="2" type="ORF">F4559_004868</name>
</gene>
<proteinExistence type="predicted"/>